<evidence type="ECO:0000259" key="2">
    <source>
        <dbReference type="Pfam" id="PF01370"/>
    </source>
</evidence>
<dbReference type="EMBL" id="MAYG01000012">
    <property type="protein sequence ID" value="OCA71585.1"/>
    <property type="molecule type" value="Genomic_DNA"/>
</dbReference>
<dbReference type="RefSeq" id="WP_065400232.1">
    <property type="nucleotide sequence ID" value="NZ_MAYG01000012.1"/>
</dbReference>
<dbReference type="Gene3D" id="3.40.50.720">
    <property type="entry name" value="NAD(P)-binding Rossmann-like Domain"/>
    <property type="match status" value="1"/>
</dbReference>
<dbReference type="STRING" id="651561.BBI00_17910"/>
<dbReference type="AlphaFoldDB" id="A0A1B8ZJ10"/>
<protein>
    <recommendedName>
        <fullName evidence="2">NAD-dependent epimerase/dehydratase domain-containing protein</fullName>
    </recommendedName>
</protein>
<dbReference type="PANTHER" id="PTHR43000">
    <property type="entry name" value="DTDP-D-GLUCOSE 4,6-DEHYDRATASE-RELATED"/>
    <property type="match status" value="1"/>
</dbReference>
<dbReference type="CDD" id="cd08946">
    <property type="entry name" value="SDR_e"/>
    <property type="match status" value="1"/>
</dbReference>
<sequence>MLLLTGASGFIGKHLLSHLIERYGKENIVCLTSQPITECTYLLHNNYQFESDFFLKNGLQNIDTIIHAGAFTPKKGSEANNIQSSNSNIFHTEKLLNAALPHLKKFIYLSTLDVYDNENIISEDTLEKPASLYGHSKLYSEKMVESWGKENNKSVQILRIGHVYGPGEEAYQKIIPATIHNILSGKPVQIWGTGEELRSFIYIKDIVKAIINSIHLKDTGVINLVGNRSISINDLVNIITQISNKEVIIEKIPVEKKGRDFVFDSSKMNALLLPHETSLEEGLREEFEYMKKNKK</sequence>
<dbReference type="SUPFAM" id="SSF51735">
    <property type="entry name" value="NAD(P)-binding Rossmann-fold domains"/>
    <property type="match status" value="1"/>
</dbReference>
<proteinExistence type="inferred from homology"/>
<dbReference type="InterPro" id="IPR001509">
    <property type="entry name" value="Epimerase_deHydtase"/>
</dbReference>
<name>A0A1B8ZJ10_9FLAO</name>
<evidence type="ECO:0000313" key="4">
    <source>
        <dbReference type="Proteomes" id="UP000093432"/>
    </source>
</evidence>
<organism evidence="3 4">
    <name type="scientific">Chryseobacterium arthrosphaerae</name>
    <dbReference type="NCBI Taxonomy" id="651561"/>
    <lineage>
        <taxon>Bacteria</taxon>
        <taxon>Pseudomonadati</taxon>
        <taxon>Bacteroidota</taxon>
        <taxon>Flavobacteriia</taxon>
        <taxon>Flavobacteriales</taxon>
        <taxon>Weeksellaceae</taxon>
        <taxon>Chryseobacterium group</taxon>
        <taxon>Chryseobacterium</taxon>
    </lineage>
</organism>
<accession>A0A1B8ZJ10</accession>
<gene>
    <name evidence="3" type="ORF">BBI00_17910</name>
</gene>
<reference evidence="4" key="1">
    <citation type="submission" date="2016-07" db="EMBL/GenBank/DDBJ databases">
        <authorList>
            <person name="Florea S."/>
            <person name="Webb J.S."/>
            <person name="Jaromczyk J."/>
            <person name="Schardl C.L."/>
        </authorList>
    </citation>
    <scope>NUCLEOTIDE SEQUENCE [LARGE SCALE GENOMIC DNA]</scope>
    <source>
        <strain evidence="4">CC-VM-7</strain>
    </source>
</reference>
<feature type="domain" description="NAD-dependent epimerase/dehydratase" evidence="2">
    <location>
        <begin position="3"/>
        <end position="216"/>
    </location>
</feature>
<dbReference type="InterPro" id="IPR036291">
    <property type="entry name" value="NAD(P)-bd_dom_sf"/>
</dbReference>
<comment type="similarity">
    <text evidence="1">Belongs to the NAD(P)-dependent epimerase/dehydratase family.</text>
</comment>
<evidence type="ECO:0000256" key="1">
    <source>
        <dbReference type="ARBA" id="ARBA00007637"/>
    </source>
</evidence>
<dbReference type="Pfam" id="PF01370">
    <property type="entry name" value="Epimerase"/>
    <property type="match status" value="1"/>
</dbReference>
<dbReference type="OrthoDB" id="9811743at2"/>
<dbReference type="Proteomes" id="UP000093432">
    <property type="component" value="Unassembled WGS sequence"/>
</dbReference>
<comment type="caution">
    <text evidence="3">The sequence shown here is derived from an EMBL/GenBank/DDBJ whole genome shotgun (WGS) entry which is preliminary data.</text>
</comment>
<evidence type="ECO:0000313" key="3">
    <source>
        <dbReference type="EMBL" id="OCA71585.1"/>
    </source>
</evidence>